<dbReference type="PROSITE" id="PS51176">
    <property type="entry name" value="PDH_ADH"/>
    <property type="match status" value="1"/>
</dbReference>
<feature type="domain" description="Prephenate/arogenate dehydrogenase" evidence="10">
    <location>
        <begin position="14"/>
        <end position="294"/>
    </location>
</feature>
<evidence type="ECO:0000256" key="7">
    <source>
        <dbReference type="ARBA" id="ARBA00051295"/>
    </source>
</evidence>
<dbReference type="InterPro" id="IPR046825">
    <property type="entry name" value="PDH_C"/>
</dbReference>
<dbReference type="EMBL" id="LXFE01000157">
    <property type="protein sequence ID" value="OLL26641.1"/>
    <property type="molecule type" value="Genomic_DNA"/>
</dbReference>
<dbReference type="EC" id="1.3.1.13" evidence="9"/>
<name>A0A1U7LVV3_NEOID</name>
<keyword evidence="2 9" id="KW-0827">Tyrosine biosynthesis</keyword>
<keyword evidence="4 9" id="KW-0521">NADP</keyword>
<comment type="caution">
    <text evidence="11">The sequence shown here is derived from an EMBL/GenBank/DDBJ whole genome shotgun (WGS) entry which is preliminary data.</text>
</comment>
<keyword evidence="5 9" id="KW-0560">Oxidoreductase</keyword>
<dbReference type="InterPro" id="IPR008927">
    <property type="entry name" value="6-PGluconate_DH-like_C_sf"/>
</dbReference>
<dbReference type="OMA" id="WRVNACD"/>
<dbReference type="InterPro" id="IPR028939">
    <property type="entry name" value="P5C_Rdtase_cat_N"/>
</dbReference>
<evidence type="ECO:0000256" key="1">
    <source>
        <dbReference type="ARBA" id="ARBA00007964"/>
    </source>
</evidence>
<dbReference type="AlphaFoldDB" id="A0A1U7LVV3"/>
<keyword evidence="6 9" id="KW-0057">Aromatic amino acid biosynthesis</keyword>
<dbReference type="Proteomes" id="UP000186594">
    <property type="component" value="Unassembled WGS sequence"/>
</dbReference>
<dbReference type="InterPro" id="IPR036291">
    <property type="entry name" value="NAD(P)-bd_dom_sf"/>
</dbReference>
<dbReference type="UniPathway" id="UPA00122">
    <property type="reaction ID" value="UER00962"/>
</dbReference>
<dbReference type="GO" id="GO:0004665">
    <property type="term" value="F:prephenate dehydrogenase (NADP+) activity"/>
    <property type="evidence" value="ECO:0007669"/>
    <property type="project" value="UniProtKB-UniRule"/>
</dbReference>
<evidence type="ECO:0000256" key="3">
    <source>
        <dbReference type="ARBA" id="ARBA00022605"/>
    </source>
</evidence>
<evidence type="ECO:0000259" key="10">
    <source>
        <dbReference type="PROSITE" id="PS51176"/>
    </source>
</evidence>
<dbReference type="InterPro" id="IPR012385">
    <property type="entry name" value="Prephenate_DH_fun"/>
</dbReference>
<evidence type="ECO:0000256" key="4">
    <source>
        <dbReference type="ARBA" id="ARBA00022857"/>
    </source>
</evidence>
<dbReference type="PIRSF" id="PIRSF036510">
    <property type="entry name" value="PDH_fung"/>
    <property type="match status" value="1"/>
</dbReference>
<dbReference type="PANTHER" id="PTHR21363">
    <property type="entry name" value="PREPHENATE DEHYDROGENASE"/>
    <property type="match status" value="1"/>
</dbReference>
<dbReference type="PANTHER" id="PTHR21363:SF0">
    <property type="entry name" value="PREPHENATE DEHYDROGENASE [NADP(+)]"/>
    <property type="match status" value="1"/>
</dbReference>
<dbReference type="Gene3D" id="3.40.50.720">
    <property type="entry name" value="NAD(P)-binding Rossmann-like Domain"/>
    <property type="match status" value="1"/>
</dbReference>
<keyword evidence="12" id="KW-1185">Reference proteome</keyword>
<dbReference type="InterPro" id="IPR003099">
    <property type="entry name" value="Prephen_DH"/>
</dbReference>
<evidence type="ECO:0000256" key="9">
    <source>
        <dbReference type="PIRNR" id="PIRNR036510"/>
    </source>
</evidence>
<evidence type="ECO:0000256" key="2">
    <source>
        <dbReference type="ARBA" id="ARBA00022498"/>
    </source>
</evidence>
<dbReference type="InterPro" id="IPR050812">
    <property type="entry name" value="Preph/Arog_dehydrog"/>
</dbReference>
<dbReference type="GO" id="GO:0070403">
    <property type="term" value="F:NAD+ binding"/>
    <property type="evidence" value="ECO:0007669"/>
    <property type="project" value="TreeGrafter"/>
</dbReference>
<gene>
    <name evidence="11" type="ORF">NEOLI_000093</name>
</gene>
<evidence type="ECO:0000313" key="11">
    <source>
        <dbReference type="EMBL" id="OLL26641.1"/>
    </source>
</evidence>
<sequence length="438" mass="49642">MTTKFTNTRRNDNAEIGIIGMGEMGRLYAKYISTAGWRVNACDKPENFEKLRKEYSESSINILENGHLVSRRSDYVIYSVEAEHIDSIVQRYAPSTKIGAIAGGQTSCKTPEITAFEKYLPNDVDIVSCHSLHGPSIDPKGESLVVIKHRASEKNFNLAKEILSCLGSEMVFLSAREHDRITADTQAATHAAFLSMGVAWQANDQFPWEVSRYAGGIENIKINITMRLFSNKWHVYAGVAIMNPSAREQIKQYAKSVTELFKLMTEGKSQEFGDRIRSAGKAVFRDATQSMLLLDEVLDKFSLGRVPSEGNLPNSHLSLLAMVDCWWKMGIVPYNHMICSTPLFRLWLGTTEYLFRQPKLLEECINVAMNDTTFRSDDLEFTFAARGWSDCVAFADFESYRKRFEVIQNYFEPRFPEAIQVGNEMIRTIFAMTHSESS</sequence>
<accession>A0A1U7LVV3</accession>
<evidence type="ECO:0000313" key="12">
    <source>
        <dbReference type="Proteomes" id="UP000186594"/>
    </source>
</evidence>
<evidence type="ECO:0000256" key="6">
    <source>
        <dbReference type="ARBA" id="ARBA00023141"/>
    </source>
</evidence>
<keyword evidence="3 9" id="KW-0028">Amino-acid biosynthesis</keyword>
<dbReference type="SUPFAM" id="SSF48179">
    <property type="entry name" value="6-phosphogluconate dehydrogenase C-terminal domain-like"/>
    <property type="match status" value="2"/>
</dbReference>
<dbReference type="FunFam" id="3.40.50.720:FF:000339">
    <property type="entry name" value="Prephenate dehydrogenase [NADP(+)]"/>
    <property type="match status" value="1"/>
</dbReference>
<dbReference type="Gene3D" id="1.10.3660.10">
    <property type="entry name" value="6-phosphogluconate dehydrogenase C-terminal like domain"/>
    <property type="match status" value="2"/>
</dbReference>
<organism evidence="11 12">
    <name type="scientific">Neolecta irregularis (strain DAH-3)</name>
    <dbReference type="NCBI Taxonomy" id="1198029"/>
    <lineage>
        <taxon>Eukaryota</taxon>
        <taxon>Fungi</taxon>
        <taxon>Dikarya</taxon>
        <taxon>Ascomycota</taxon>
        <taxon>Taphrinomycotina</taxon>
        <taxon>Neolectales</taxon>
        <taxon>Neolectaceae</taxon>
        <taxon>Neolecta</taxon>
    </lineage>
</organism>
<comment type="pathway">
    <text evidence="8 9">Amino-acid biosynthesis; L-tyrosine biosynthesis; (4-hydroxyphenyl)pyruvate from prephenate (NADP(+) route): step 1/1.</text>
</comment>
<dbReference type="OrthoDB" id="5399569at2759"/>
<protein>
    <recommendedName>
        <fullName evidence="9">Prephenate dehydrogenase [NADP(+)]</fullName>
        <shortName evidence="9">PRDH</shortName>
        <ecNumber evidence="9">1.3.1.13</ecNumber>
    </recommendedName>
</protein>
<dbReference type="Pfam" id="PF20463">
    <property type="entry name" value="PDH_C"/>
    <property type="match status" value="1"/>
</dbReference>
<evidence type="ECO:0000256" key="5">
    <source>
        <dbReference type="ARBA" id="ARBA00023002"/>
    </source>
</evidence>
<proteinExistence type="inferred from homology"/>
<dbReference type="Pfam" id="PF03807">
    <property type="entry name" value="F420_oxidored"/>
    <property type="match status" value="1"/>
</dbReference>
<reference evidence="11 12" key="1">
    <citation type="submission" date="2016-04" db="EMBL/GenBank/DDBJ databases">
        <title>Evolutionary innovation and constraint leading to complex multicellularity in the Ascomycota.</title>
        <authorList>
            <person name="Cisse O."/>
            <person name="Nguyen A."/>
            <person name="Hewitt D.A."/>
            <person name="Jedd G."/>
            <person name="Stajich J.E."/>
        </authorList>
    </citation>
    <scope>NUCLEOTIDE SEQUENCE [LARGE SCALE GENOMIC DNA]</scope>
    <source>
        <strain evidence="11 12">DAH-3</strain>
    </source>
</reference>
<dbReference type="FunFam" id="1.10.3660.10:FF:000004">
    <property type="entry name" value="Prephenate dehydrogenase [NADP(+)]"/>
    <property type="match status" value="1"/>
</dbReference>
<dbReference type="SUPFAM" id="SSF51735">
    <property type="entry name" value="NAD(P)-binding Rossmann-fold domains"/>
    <property type="match status" value="1"/>
</dbReference>
<comment type="similarity">
    <text evidence="1 9">Belongs to the prephenate/arogenate dehydrogenase family.</text>
</comment>
<comment type="catalytic activity">
    <reaction evidence="7 9">
        <text>prephenate + NADP(+) = 3-(4-hydroxyphenyl)pyruvate + CO2 + NADPH</text>
        <dbReference type="Rhea" id="RHEA:21640"/>
        <dbReference type="ChEBI" id="CHEBI:16526"/>
        <dbReference type="ChEBI" id="CHEBI:29934"/>
        <dbReference type="ChEBI" id="CHEBI:36242"/>
        <dbReference type="ChEBI" id="CHEBI:57783"/>
        <dbReference type="ChEBI" id="CHEBI:58349"/>
        <dbReference type="EC" id="1.3.1.13"/>
    </reaction>
</comment>
<dbReference type="STRING" id="1198029.A0A1U7LVV3"/>
<evidence type="ECO:0000256" key="8">
    <source>
        <dbReference type="ARBA" id="ARBA00060605"/>
    </source>
</evidence>
<dbReference type="FunFam" id="1.10.3660.10:FF:000002">
    <property type="entry name" value="Prephenate dehydrogenase [NADP(+)]"/>
    <property type="match status" value="1"/>
</dbReference>
<dbReference type="GO" id="GO:0008977">
    <property type="term" value="F:prephenate dehydrogenase (NAD+) activity"/>
    <property type="evidence" value="ECO:0007669"/>
    <property type="project" value="EnsemblFungi"/>
</dbReference>
<dbReference type="GO" id="GO:0006571">
    <property type="term" value="P:tyrosine biosynthetic process"/>
    <property type="evidence" value="ECO:0007669"/>
    <property type="project" value="UniProtKB-UniRule"/>
</dbReference>